<organism evidence="1 2">
    <name type="scientific">Pseudomonas reidholzensis</name>
    <dbReference type="NCBI Taxonomy" id="1785162"/>
    <lineage>
        <taxon>Bacteria</taxon>
        <taxon>Pseudomonadati</taxon>
        <taxon>Pseudomonadota</taxon>
        <taxon>Gammaproteobacteria</taxon>
        <taxon>Pseudomonadales</taxon>
        <taxon>Pseudomonadaceae</taxon>
        <taxon>Pseudomonas</taxon>
    </lineage>
</organism>
<dbReference type="Proteomes" id="UP000263595">
    <property type="component" value="Unassembled WGS sequence"/>
</dbReference>
<sequence>MYTDDEIYQGLGETVRAIAPTHAQWVSVDVELSEQGDHAKLLYDFQVSGGEVQWFMPETARVDHDIRVLLVKLRSFFAANNLFENGKPWKRCLITLWLDSGKFSADFKYD</sequence>
<protein>
    <submittedName>
        <fullName evidence="1">Uncharacterized protein</fullName>
    </submittedName>
</protein>
<proteinExistence type="predicted"/>
<dbReference type="AlphaFoldDB" id="A0A383RN03"/>
<accession>A0A383RN03</accession>
<reference evidence="2" key="1">
    <citation type="submission" date="2018-08" db="EMBL/GenBank/DDBJ databases">
        <authorList>
            <person name="Blom J."/>
        </authorList>
    </citation>
    <scope>NUCLEOTIDE SEQUENCE [LARGE SCALE GENOMIC DNA]</scope>
    <source>
        <strain evidence="2">CCOS 865</strain>
    </source>
</reference>
<gene>
    <name evidence="1" type="ORF">CCOS865_00355</name>
</gene>
<evidence type="ECO:0000313" key="2">
    <source>
        <dbReference type="Proteomes" id="UP000263595"/>
    </source>
</evidence>
<keyword evidence="2" id="KW-1185">Reference proteome</keyword>
<dbReference type="SUPFAM" id="SSF160424">
    <property type="entry name" value="BH3703-like"/>
    <property type="match status" value="1"/>
</dbReference>
<dbReference type="RefSeq" id="WP_119137349.1">
    <property type="nucleotide sequence ID" value="NZ_CBCSFL010000002.1"/>
</dbReference>
<name>A0A383RN03_9PSED</name>
<dbReference type="EMBL" id="UNOZ01000002">
    <property type="protein sequence ID" value="SYX88133.1"/>
    <property type="molecule type" value="Genomic_DNA"/>
</dbReference>
<evidence type="ECO:0000313" key="1">
    <source>
        <dbReference type="EMBL" id="SYX88133.1"/>
    </source>
</evidence>
<dbReference type="InterPro" id="IPR036170">
    <property type="entry name" value="YezG-like_sf"/>
</dbReference>